<dbReference type="GO" id="GO:0044781">
    <property type="term" value="P:bacterial-type flagellum organization"/>
    <property type="evidence" value="ECO:0007669"/>
    <property type="project" value="UniProtKB-UniRule"/>
</dbReference>
<keyword evidence="8" id="KW-0969">Cilium</keyword>
<reference evidence="8 9" key="1">
    <citation type="journal article" date="2010" name="J. Bacteriol.">
        <title>Genome sequence of the oligotrophic marine Gammaproteobacterium HTCC2143, isolated from the Oregon Coast.</title>
        <authorList>
            <person name="Oh H.M."/>
            <person name="Kang I."/>
            <person name="Ferriera S."/>
            <person name="Giovannoni S.J."/>
            <person name="Cho J.C."/>
        </authorList>
    </citation>
    <scope>NUCLEOTIDE SEQUENCE [LARGE SCALE GENOMIC DNA]</scope>
    <source>
        <strain evidence="8 9">HTCC2143</strain>
    </source>
</reference>
<gene>
    <name evidence="8" type="ORF">GP2143_11067</name>
</gene>
<evidence type="ECO:0000313" key="9">
    <source>
        <dbReference type="Proteomes" id="UP000004931"/>
    </source>
</evidence>
<dbReference type="Gene3D" id="2.30.30.910">
    <property type="match status" value="1"/>
</dbReference>
<dbReference type="AlphaFoldDB" id="A0YG83"/>
<keyword evidence="3 5" id="KW-1005">Bacterial flagellum biogenesis</keyword>
<name>A0YG83_9GAMM</name>
<evidence type="ECO:0000256" key="3">
    <source>
        <dbReference type="ARBA" id="ARBA00022795"/>
    </source>
</evidence>
<comment type="similarity">
    <text evidence="1 5">Belongs to the FlgD family.</text>
</comment>
<dbReference type="Proteomes" id="UP000004931">
    <property type="component" value="Unassembled WGS sequence"/>
</dbReference>
<comment type="caution">
    <text evidence="8">The sequence shown here is derived from an EMBL/GenBank/DDBJ whole genome shotgun (WGS) entry which is preliminary data.</text>
</comment>
<evidence type="ECO:0000256" key="4">
    <source>
        <dbReference type="ARBA" id="ARBA00024746"/>
    </source>
</evidence>
<feature type="domain" description="FlgD/Vpr Ig-like" evidence="6">
    <location>
        <begin position="106"/>
        <end position="178"/>
    </location>
</feature>
<dbReference type="InterPro" id="IPR025963">
    <property type="entry name" value="FLgD_Tudor"/>
</dbReference>
<keyword evidence="8" id="KW-0966">Cell projection</keyword>
<protein>
    <recommendedName>
        <fullName evidence="2 5">Basal-body rod modification protein FlgD</fullName>
    </recommendedName>
</protein>
<evidence type="ECO:0000313" key="8">
    <source>
        <dbReference type="EMBL" id="EAW30109.1"/>
    </source>
</evidence>
<dbReference type="Pfam" id="PF13860">
    <property type="entry name" value="FlgD_ig"/>
    <property type="match status" value="1"/>
</dbReference>
<dbReference type="InterPro" id="IPR025965">
    <property type="entry name" value="FlgD/Vpr_Ig-like"/>
</dbReference>
<dbReference type="Gene3D" id="2.60.40.4070">
    <property type="match status" value="1"/>
</dbReference>
<dbReference type="InterPro" id="IPR005648">
    <property type="entry name" value="FlgD"/>
</dbReference>
<organism evidence="8 9">
    <name type="scientific">marine gamma proteobacterium HTCC2143</name>
    <dbReference type="NCBI Taxonomy" id="247633"/>
    <lineage>
        <taxon>Bacteria</taxon>
        <taxon>Pseudomonadati</taxon>
        <taxon>Pseudomonadota</taxon>
        <taxon>Gammaproteobacteria</taxon>
        <taxon>Cellvibrionales</taxon>
        <taxon>Spongiibacteraceae</taxon>
        <taxon>BD1-7 clade</taxon>
    </lineage>
</organism>
<evidence type="ECO:0000256" key="5">
    <source>
        <dbReference type="RuleBase" id="RU362076"/>
    </source>
</evidence>
<evidence type="ECO:0000259" key="6">
    <source>
        <dbReference type="Pfam" id="PF13860"/>
    </source>
</evidence>
<dbReference type="STRING" id="247633.GP2143_11067"/>
<dbReference type="OrthoDB" id="9785233at2"/>
<dbReference type="EMBL" id="AAVT01000010">
    <property type="protein sequence ID" value="EAW30109.1"/>
    <property type="molecule type" value="Genomic_DNA"/>
</dbReference>
<dbReference type="Pfam" id="PF03963">
    <property type="entry name" value="FlgD"/>
    <property type="match status" value="1"/>
</dbReference>
<comment type="function">
    <text evidence="4 5">Required for flagellar hook formation. May act as a scaffolding protein.</text>
</comment>
<dbReference type="eggNOG" id="COG1843">
    <property type="taxonomic scope" value="Bacteria"/>
</dbReference>
<evidence type="ECO:0000256" key="1">
    <source>
        <dbReference type="ARBA" id="ARBA00010577"/>
    </source>
</evidence>
<feature type="domain" description="FlgD Tudor-like" evidence="7">
    <location>
        <begin position="86"/>
        <end position="221"/>
    </location>
</feature>
<accession>A0YG83</accession>
<evidence type="ECO:0000256" key="2">
    <source>
        <dbReference type="ARBA" id="ARBA00016013"/>
    </source>
</evidence>
<keyword evidence="9" id="KW-1185">Reference proteome</keyword>
<sequence length="224" mass="23591">MADAISTGLLSELSAREKYAPANTEKQELGQDVFLELMVTQMRNQNPLDPQDNSEFVAQLAQFSSVEGLDKLNNTMEGFVGSFQSNQALQASALVGRSVKVDSDTSYLAADGRVAGTIELPQSTDDLSVIVYDSVGTRVAEEQMGSQSAGSLPFSWNGSNGQGGQLPPGYYRFEVLAKIDGSQTQIGTSLSANVDSVTVGANGTISLNVAGVGPVSMSQVKEIL</sequence>
<proteinExistence type="inferred from homology"/>
<keyword evidence="8" id="KW-0282">Flagellum</keyword>
<dbReference type="Pfam" id="PF13861">
    <property type="entry name" value="FLgD_tudor"/>
    <property type="match status" value="1"/>
</dbReference>
<evidence type="ECO:0000259" key="7">
    <source>
        <dbReference type="Pfam" id="PF13861"/>
    </source>
</evidence>